<organism evidence="3 4">
    <name type="scientific">Schizosaccharomyces octosporus (strain yFS286)</name>
    <name type="common">Fission yeast</name>
    <name type="synonym">Octosporomyces octosporus</name>
    <dbReference type="NCBI Taxonomy" id="483514"/>
    <lineage>
        <taxon>Eukaryota</taxon>
        <taxon>Fungi</taxon>
        <taxon>Dikarya</taxon>
        <taxon>Ascomycota</taxon>
        <taxon>Taphrinomycotina</taxon>
        <taxon>Schizosaccharomycetes</taxon>
        <taxon>Schizosaccharomycetales</taxon>
        <taxon>Schizosaccharomycetaceae</taxon>
        <taxon>Schizosaccharomyces</taxon>
    </lineage>
</organism>
<sequence length="274" mass="30905">MNEKEKEGHQKTVEPAKVACLSSSTSSESYLPKYSEIPYSHVDNMEKGCLCLQSDPDPVPPYSRRHQEAYIGMAQGNGPSNSLRVCKKILWLIFLPANIARIPEAQRRQENEALRLGWCLIGSIILNFFFSYKYLVPFIKESMKEYVLLWFQITVAAVLVIVAFYMFLFVCSLLVDFIVLLLSGIITFFSGIITLFFGINSAVTSALGFRMPSERNDLTDDNCIPLNSMSSEPEYQFNNSSDNTFEQASFEHSEQSPGLRREPGQSRNVESSGS</sequence>
<keyword evidence="2" id="KW-0812">Transmembrane</keyword>
<evidence type="ECO:0000313" key="3">
    <source>
        <dbReference type="EMBL" id="EPX74596.1"/>
    </source>
</evidence>
<proteinExistence type="predicted"/>
<dbReference type="HOGENOM" id="CLU_089406_0_0_1"/>
<feature type="transmembrane region" description="Helical" evidence="2">
    <location>
        <begin position="116"/>
        <end position="135"/>
    </location>
</feature>
<dbReference type="GeneID" id="25031057"/>
<feature type="compositionally biased region" description="Basic and acidic residues" evidence="1">
    <location>
        <begin position="1"/>
        <end position="14"/>
    </location>
</feature>
<gene>
    <name evidence="3" type="ORF">SOCG_02079</name>
</gene>
<feature type="compositionally biased region" description="Polar residues" evidence="1">
    <location>
        <begin position="234"/>
        <end position="247"/>
    </location>
</feature>
<dbReference type="VEuPathDB" id="FungiDB:SOCG_02079"/>
<feature type="transmembrane region" description="Helical" evidence="2">
    <location>
        <begin position="147"/>
        <end position="170"/>
    </location>
</feature>
<dbReference type="OMA" id="EAYIGMA"/>
<feature type="region of interest" description="Disordered" evidence="1">
    <location>
        <begin position="234"/>
        <end position="274"/>
    </location>
</feature>
<feature type="region of interest" description="Disordered" evidence="1">
    <location>
        <begin position="1"/>
        <end position="26"/>
    </location>
</feature>
<dbReference type="RefSeq" id="XP_013016027.1">
    <property type="nucleotide sequence ID" value="XM_013160573.1"/>
</dbReference>
<dbReference type="OrthoDB" id="5396077at2759"/>
<dbReference type="Proteomes" id="UP000016088">
    <property type="component" value="Unassembled WGS sequence"/>
</dbReference>
<keyword evidence="2" id="KW-1133">Transmembrane helix</keyword>
<keyword evidence="2" id="KW-0472">Membrane</keyword>
<name>S9PZY7_SCHOY</name>
<evidence type="ECO:0000256" key="2">
    <source>
        <dbReference type="SAM" id="Phobius"/>
    </source>
</evidence>
<dbReference type="AlphaFoldDB" id="S9PZY7"/>
<keyword evidence="4" id="KW-1185">Reference proteome</keyword>
<evidence type="ECO:0000313" key="4">
    <source>
        <dbReference type="Proteomes" id="UP000016088"/>
    </source>
</evidence>
<feature type="transmembrane region" description="Helical" evidence="2">
    <location>
        <begin position="177"/>
        <end position="199"/>
    </location>
</feature>
<feature type="compositionally biased region" description="Basic and acidic residues" evidence="1">
    <location>
        <begin position="249"/>
        <end position="264"/>
    </location>
</feature>
<evidence type="ECO:0000256" key="1">
    <source>
        <dbReference type="SAM" id="MobiDB-lite"/>
    </source>
</evidence>
<feature type="compositionally biased region" description="Polar residues" evidence="1">
    <location>
        <begin position="265"/>
        <end position="274"/>
    </location>
</feature>
<reference evidence="3 4" key="1">
    <citation type="journal article" date="2011" name="Science">
        <title>Comparative functional genomics of the fission yeasts.</title>
        <authorList>
            <person name="Rhind N."/>
            <person name="Chen Z."/>
            <person name="Yassour M."/>
            <person name="Thompson D.A."/>
            <person name="Haas B.J."/>
            <person name="Habib N."/>
            <person name="Wapinski I."/>
            <person name="Roy S."/>
            <person name="Lin M.F."/>
            <person name="Heiman D.I."/>
            <person name="Young S.K."/>
            <person name="Furuya K."/>
            <person name="Guo Y."/>
            <person name="Pidoux A."/>
            <person name="Chen H.M."/>
            <person name="Robbertse B."/>
            <person name="Goldberg J.M."/>
            <person name="Aoki K."/>
            <person name="Bayne E.H."/>
            <person name="Berlin A.M."/>
            <person name="Desjardins C.A."/>
            <person name="Dobbs E."/>
            <person name="Dukaj L."/>
            <person name="Fan L."/>
            <person name="FitzGerald M.G."/>
            <person name="French C."/>
            <person name="Gujja S."/>
            <person name="Hansen K."/>
            <person name="Keifenheim D."/>
            <person name="Levin J.Z."/>
            <person name="Mosher R.A."/>
            <person name="Mueller C.A."/>
            <person name="Pfiffner J."/>
            <person name="Priest M."/>
            <person name="Russ C."/>
            <person name="Smialowska A."/>
            <person name="Swoboda P."/>
            <person name="Sykes S.M."/>
            <person name="Vaughn M."/>
            <person name="Vengrova S."/>
            <person name="Yoder R."/>
            <person name="Zeng Q."/>
            <person name="Allshire R."/>
            <person name="Baulcombe D."/>
            <person name="Birren B.W."/>
            <person name="Brown W."/>
            <person name="Ekwall K."/>
            <person name="Kellis M."/>
            <person name="Leatherwood J."/>
            <person name="Levin H."/>
            <person name="Margalit H."/>
            <person name="Martienssen R."/>
            <person name="Nieduszynski C.A."/>
            <person name="Spatafora J.W."/>
            <person name="Friedman N."/>
            <person name="Dalgaard J.Z."/>
            <person name="Baumann P."/>
            <person name="Niki H."/>
            <person name="Regev A."/>
            <person name="Nusbaum C."/>
        </authorList>
    </citation>
    <scope>NUCLEOTIDE SEQUENCE [LARGE SCALE GENOMIC DNA]</scope>
    <source>
        <strain evidence="4">yFS286</strain>
    </source>
</reference>
<protein>
    <submittedName>
        <fullName evidence="3">Uncharacterized protein</fullName>
    </submittedName>
</protein>
<accession>S9PZY7</accession>
<dbReference type="EMBL" id="KE503206">
    <property type="protein sequence ID" value="EPX74596.1"/>
    <property type="molecule type" value="Genomic_DNA"/>
</dbReference>